<feature type="region of interest" description="Disordered" evidence="1">
    <location>
        <begin position="112"/>
        <end position="150"/>
    </location>
</feature>
<feature type="compositionally biased region" description="Low complexity" evidence="1">
    <location>
        <begin position="130"/>
        <end position="141"/>
    </location>
</feature>
<evidence type="ECO:0000256" key="1">
    <source>
        <dbReference type="SAM" id="MobiDB-lite"/>
    </source>
</evidence>
<feature type="compositionally biased region" description="Polar residues" evidence="1">
    <location>
        <begin position="186"/>
        <end position="197"/>
    </location>
</feature>
<name>A0A1H3W4K9_9BURK</name>
<protein>
    <submittedName>
        <fullName evidence="2">Uncharacterized protein</fullName>
    </submittedName>
</protein>
<gene>
    <name evidence="2" type="ORF">SAMN05421875_10270</name>
</gene>
<dbReference type="EMBL" id="FNQJ01000002">
    <property type="protein sequence ID" value="SDZ82059.1"/>
    <property type="molecule type" value="Genomic_DNA"/>
</dbReference>
<feature type="region of interest" description="Disordered" evidence="1">
    <location>
        <begin position="178"/>
        <end position="241"/>
    </location>
</feature>
<organism evidence="2 3">
    <name type="scientific">Acidovorax soli</name>
    <dbReference type="NCBI Taxonomy" id="592050"/>
    <lineage>
        <taxon>Bacteria</taxon>
        <taxon>Pseudomonadati</taxon>
        <taxon>Pseudomonadota</taxon>
        <taxon>Betaproteobacteria</taxon>
        <taxon>Burkholderiales</taxon>
        <taxon>Comamonadaceae</taxon>
        <taxon>Acidovorax</taxon>
    </lineage>
</organism>
<dbReference type="Proteomes" id="UP000199002">
    <property type="component" value="Unassembled WGS sequence"/>
</dbReference>
<keyword evidence="3" id="KW-1185">Reference proteome</keyword>
<reference evidence="3" key="1">
    <citation type="submission" date="2016-10" db="EMBL/GenBank/DDBJ databases">
        <authorList>
            <person name="Varghese N."/>
            <person name="Submissions S."/>
        </authorList>
    </citation>
    <scope>NUCLEOTIDE SEQUENCE [LARGE SCALE GENOMIC DNA]</scope>
    <source>
        <strain evidence="3">DSM 25157</strain>
    </source>
</reference>
<evidence type="ECO:0000313" key="2">
    <source>
        <dbReference type="EMBL" id="SDZ82059.1"/>
    </source>
</evidence>
<evidence type="ECO:0000313" key="3">
    <source>
        <dbReference type="Proteomes" id="UP000199002"/>
    </source>
</evidence>
<accession>A0A1H3W4K9</accession>
<sequence>MLGQEAPPQNSLRAARSVRTTAVSQSTKCVCPAAHAHAPSPALLGTHRRDPGERTSTRAIAALGPVSRAQAPSAAKARPRAAMARVAVWLTIPSGCACGRAVAGWHGRRSAHASCSDSPWLSERRAQRKASSTAHPATAPTQVCPHAPRGGRRLGVAFSLVTFFWRSKRKLLARRATPGLRPQHQHALQASKQQLRQAQPERIENGPQASTSSARTDRGQPGQRRRRSGKTRSPPQINLNHPLIRLHLIERSLRQH</sequence>
<proteinExistence type="predicted"/>
<dbReference type="AlphaFoldDB" id="A0A1H3W4K9"/>